<dbReference type="InterPro" id="IPR032675">
    <property type="entry name" value="LRR_dom_sf"/>
</dbReference>
<dbReference type="STRING" id="54914.AV540_03555"/>
<dbReference type="SUPFAM" id="SSF52058">
    <property type="entry name" value="L domain-like"/>
    <property type="match status" value="1"/>
</dbReference>
<dbReference type="Gene3D" id="3.80.10.10">
    <property type="entry name" value="Ribonuclease Inhibitor"/>
    <property type="match status" value="1"/>
</dbReference>
<dbReference type="RefSeq" id="WP_122962356.1">
    <property type="nucleotide sequence ID" value="NZ_BJMH01000015.1"/>
</dbReference>
<dbReference type="Proteomes" id="UP000316882">
    <property type="component" value="Unassembled WGS sequence"/>
</dbReference>
<dbReference type="AlphaFoldDB" id="A0A4Y3PR48"/>
<protein>
    <recommendedName>
        <fullName evidence="3">Gliding motility protein</fullName>
    </recommendedName>
</protein>
<sequence>MIPAVGDIYCVFVEKLQKYTACQVTSFKESESGKSSKLISLLELDWLSDTLPDDAELLTMKPLSCDFYFWNNNLQHSYVEAAVPKDYIKAGNIPPLLPGETNSYGTWNVGGSIYRQWQWEQIPAEKRQLFKQAAKDDALITLGTRSLRRSTNVVWEDMLAELDDVSELEKLPCLTKIHAAEASASLLAFVKNNPFIIELHLGKTLMSSIDLSGSQIRKLFIQNAQGLEKLTLNKGLTNLTIGSDISPDLHIEADEDGYWLSAGFTSSPPDFHGLPRLAGLHLHQVTELDLLPIVQRFPELQEMRLWGKPGTISNLDSISQLSKLASFSTYDIFGFSADQFPPPQQLPRLSTLWMTSLPADAAKSIKTAYKQKSKRGLNLSITKPRNPEWLANNLTNPFRDWDGRENITAAQAKKAADQYKKTATALTALQKQDSELPKAADLEAALLELVAAYTLAFNKMDRRTGFIETVEREEIYVVLHDLLDSTKQSLAAQGLAIDLAPLFERFDQLRDF</sequence>
<organism evidence="1 2">
    <name type="scientific">Brevibacillus parabrevis</name>
    <dbReference type="NCBI Taxonomy" id="54914"/>
    <lineage>
        <taxon>Bacteria</taxon>
        <taxon>Bacillati</taxon>
        <taxon>Bacillota</taxon>
        <taxon>Bacilli</taxon>
        <taxon>Bacillales</taxon>
        <taxon>Paenibacillaceae</taxon>
        <taxon>Brevibacillus</taxon>
    </lineage>
</organism>
<evidence type="ECO:0008006" key="3">
    <source>
        <dbReference type="Google" id="ProtNLM"/>
    </source>
</evidence>
<comment type="caution">
    <text evidence="1">The sequence shown here is derived from an EMBL/GenBank/DDBJ whole genome shotgun (WGS) entry which is preliminary data.</text>
</comment>
<evidence type="ECO:0000313" key="2">
    <source>
        <dbReference type="Proteomes" id="UP000316882"/>
    </source>
</evidence>
<proteinExistence type="predicted"/>
<accession>A0A4Y3PR48</accession>
<reference evidence="1 2" key="1">
    <citation type="submission" date="2019-06" db="EMBL/GenBank/DDBJ databases">
        <title>Whole genome shotgun sequence of Brevibacillus parabrevis NBRC 12334.</title>
        <authorList>
            <person name="Hosoyama A."/>
            <person name="Uohara A."/>
            <person name="Ohji S."/>
            <person name="Ichikawa N."/>
        </authorList>
    </citation>
    <scope>NUCLEOTIDE SEQUENCE [LARGE SCALE GENOMIC DNA]</scope>
    <source>
        <strain evidence="1 2">NBRC 12334</strain>
    </source>
</reference>
<dbReference type="EMBL" id="BJMH01000015">
    <property type="protein sequence ID" value="GEB33609.1"/>
    <property type="molecule type" value="Genomic_DNA"/>
</dbReference>
<evidence type="ECO:0000313" key="1">
    <source>
        <dbReference type="EMBL" id="GEB33609.1"/>
    </source>
</evidence>
<keyword evidence="2" id="KW-1185">Reference proteome</keyword>
<gene>
    <name evidence="1" type="ORF">BPA01_31890</name>
</gene>
<name>A0A4Y3PR48_BREPA</name>